<organism evidence="2 3">
    <name type="scientific">Thiocystis violascens (strain ATCC 17096 / DSM 198 / 6111)</name>
    <name type="common">Chromatium violascens</name>
    <dbReference type="NCBI Taxonomy" id="765911"/>
    <lineage>
        <taxon>Bacteria</taxon>
        <taxon>Pseudomonadati</taxon>
        <taxon>Pseudomonadota</taxon>
        <taxon>Gammaproteobacteria</taxon>
        <taxon>Chromatiales</taxon>
        <taxon>Chromatiaceae</taxon>
        <taxon>Thiocystis</taxon>
    </lineage>
</organism>
<dbReference type="Proteomes" id="UP000006062">
    <property type="component" value="Chromosome"/>
</dbReference>
<dbReference type="SUPFAM" id="SSF51261">
    <property type="entry name" value="Duplicated hybrid motif"/>
    <property type="match status" value="1"/>
</dbReference>
<keyword evidence="3" id="KW-1185">Reference proteome</keyword>
<proteinExistence type="predicted"/>
<dbReference type="OrthoDB" id="9805070at2"/>
<dbReference type="STRING" id="765911.Thivi_1600"/>
<reference evidence="2 3" key="1">
    <citation type="submission" date="2012-06" db="EMBL/GenBank/DDBJ databases">
        <title>Complete sequence of Thiocystis violascens DSM 198.</title>
        <authorList>
            <consortium name="US DOE Joint Genome Institute"/>
            <person name="Lucas S."/>
            <person name="Han J."/>
            <person name="Lapidus A."/>
            <person name="Cheng J.-F."/>
            <person name="Goodwin L."/>
            <person name="Pitluck S."/>
            <person name="Peters L."/>
            <person name="Ovchinnikova G."/>
            <person name="Teshima H."/>
            <person name="Detter J.C."/>
            <person name="Han C."/>
            <person name="Tapia R."/>
            <person name="Land M."/>
            <person name="Hauser L."/>
            <person name="Kyrpides N."/>
            <person name="Ivanova N."/>
            <person name="Pagani I."/>
            <person name="Vogl K."/>
            <person name="Liu Z."/>
            <person name="Frigaard N.-U."/>
            <person name="Bryant D."/>
            <person name="Woyke T."/>
        </authorList>
    </citation>
    <scope>NUCLEOTIDE SEQUENCE [LARGE SCALE GENOMIC DNA]</scope>
    <source>
        <strain evidence="3">ATCC 17096 / DSM 198 / 6111</strain>
    </source>
</reference>
<dbReference type="HOGENOM" id="CLU_1255483_0_0_6"/>
<dbReference type="EMBL" id="CP003154">
    <property type="protein sequence ID" value="AFL73587.1"/>
    <property type="molecule type" value="Genomic_DNA"/>
</dbReference>
<dbReference type="AlphaFoldDB" id="I3Y9B9"/>
<sequence>MPGCPAWVRRLVLVVGIGGAPMTTVVRAAESGTDPLATPQIRLITRDHDRVVRAIRVIQAEPTPALSTAVRRASGTWRWPVWGRLTSGYGRRRHPVTQDPRFHAGIDLAAPIGTPVRAVADGQVRMAGWAGGYGRLVELEHGQGWTTRYGHLQRALVAPGERVEAGEIIALVGSTGRSTGAHLHFEIRRHGRPVDPLTRLAARPGQSLAQRSTSRAGVGG</sequence>
<dbReference type="RefSeq" id="WP_014778053.1">
    <property type="nucleotide sequence ID" value="NC_018012.1"/>
</dbReference>
<dbReference type="InterPro" id="IPR011055">
    <property type="entry name" value="Dup_hybrid_motif"/>
</dbReference>
<dbReference type="Pfam" id="PF01551">
    <property type="entry name" value="Peptidase_M23"/>
    <property type="match status" value="1"/>
</dbReference>
<dbReference type="PANTHER" id="PTHR21666">
    <property type="entry name" value="PEPTIDASE-RELATED"/>
    <property type="match status" value="1"/>
</dbReference>
<evidence type="ECO:0000313" key="2">
    <source>
        <dbReference type="EMBL" id="AFL73587.1"/>
    </source>
</evidence>
<feature type="domain" description="M23ase beta-sheet core" evidence="1">
    <location>
        <begin position="101"/>
        <end position="196"/>
    </location>
</feature>
<dbReference type="PANTHER" id="PTHR21666:SF270">
    <property type="entry name" value="MUREIN HYDROLASE ACTIVATOR ENVC"/>
    <property type="match status" value="1"/>
</dbReference>
<name>I3Y9B9_THIV6</name>
<gene>
    <name evidence="2" type="ordered locus">Thivi_1600</name>
</gene>
<protein>
    <submittedName>
        <fullName evidence="2">Metalloendopeptidase-like membrane protein</fullName>
    </submittedName>
</protein>
<evidence type="ECO:0000313" key="3">
    <source>
        <dbReference type="Proteomes" id="UP000006062"/>
    </source>
</evidence>
<dbReference type="MEROPS" id="M23.009"/>
<dbReference type="eggNOG" id="COG0739">
    <property type="taxonomic scope" value="Bacteria"/>
</dbReference>
<dbReference type="InterPro" id="IPR050570">
    <property type="entry name" value="Cell_wall_metabolism_enzyme"/>
</dbReference>
<evidence type="ECO:0000259" key="1">
    <source>
        <dbReference type="Pfam" id="PF01551"/>
    </source>
</evidence>
<accession>I3Y9B9</accession>
<dbReference type="KEGG" id="tvi:Thivi_1600"/>
<dbReference type="FunFam" id="2.70.70.10:FF:000006">
    <property type="entry name" value="M23 family peptidase"/>
    <property type="match status" value="1"/>
</dbReference>
<dbReference type="CDD" id="cd12797">
    <property type="entry name" value="M23_peptidase"/>
    <property type="match status" value="1"/>
</dbReference>
<dbReference type="InterPro" id="IPR016047">
    <property type="entry name" value="M23ase_b-sheet_dom"/>
</dbReference>
<dbReference type="GO" id="GO:0004222">
    <property type="term" value="F:metalloendopeptidase activity"/>
    <property type="evidence" value="ECO:0007669"/>
    <property type="project" value="TreeGrafter"/>
</dbReference>
<dbReference type="Gene3D" id="2.70.70.10">
    <property type="entry name" value="Glucose Permease (Domain IIA)"/>
    <property type="match status" value="1"/>
</dbReference>